<organism evidence="2 3">
    <name type="scientific">Portunus trituberculatus</name>
    <name type="common">Swimming crab</name>
    <name type="synonym">Neptunus trituberculatus</name>
    <dbReference type="NCBI Taxonomy" id="210409"/>
    <lineage>
        <taxon>Eukaryota</taxon>
        <taxon>Metazoa</taxon>
        <taxon>Ecdysozoa</taxon>
        <taxon>Arthropoda</taxon>
        <taxon>Crustacea</taxon>
        <taxon>Multicrustacea</taxon>
        <taxon>Malacostraca</taxon>
        <taxon>Eumalacostraca</taxon>
        <taxon>Eucarida</taxon>
        <taxon>Decapoda</taxon>
        <taxon>Pleocyemata</taxon>
        <taxon>Brachyura</taxon>
        <taxon>Eubrachyura</taxon>
        <taxon>Portunoidea</taxon>
        <taxon>Portunidae</taxon>
        <taxon>Portuninae</taxon>
        <taxon>Portunus</taxon>
    </lineage>
</organism>
<protein>
    <submittedName>
        <fullName evidence="2">Uncharacterized protein</fullName>
    </submittedName>
</protein>
<dbReference type="AlphaFoldDB" id="A0A5B7EFU7"/>
<evidence type="ECO:0000313" key="2">
    <source>
        <dbReference type="EMBL" id="MPC32086.1"/>
    </source>
</evidence>
<proteinExistence type="predicted"/>
<name>A0A5B7EFU7_PORTR</name>
<dbReference type="EMBL" id="VSRR010002559">
    <property type="protein sequence ID" value="MPC32086.1"/>
    <property type="molecule type" value="Genomic_DNA"/>
</dbReference>
<comment type="caution">
    <text evidence="2">The sequence shown here is derived from an EMBL/GenBank/DDBJ whole genome shotgun (WGS) entry which is preliminary data.</text>
</comment>
<feature type="region of interest" description="Disordered" evidence="1">
    <location>
        <begin position="44"/>
        <end position="72"/>
    </location>
</feature>
<keyword evidence="3" id="KW-1185">Reference proteome</keyword>
<evidence type="ECO:0000256" key="1">
    <source>
        <dbReference type="SAM" id="MobiDB-lite"/>
    </source>
</evidence>
<reference evidence="2 3" key="1">
    <citation type="submission" date="2019-05" db="EMBL/GenBank/DDBJ databases">
        <title>Another draft genome of Portunus trituberculatus and its Hox gene families provides insights of decapod evolution.</title>
        <authorList>
            <person name="Jeong J.-H."/>
            <person name="Song I."/>
            <person name="Kim S."/>
            <person name="Choi T."/>
            <person name="Kim D."/>
            <person name="Ryu S."/>
            <person name="Kim W."/>
        </authorList>
    </citation>
    <scope>NUCLEOTIDE SEQUENCE [LARGE SCALE GENOMIC DNA]</scope>
    <source>
        <tissue evidence="2">Muscle</tissue>
    </source>
</reference>
<dbReference type="Proteomes" id="UP000324222">
    <property type="component" value="Unassembled WGS sequence"/>
</dbReference>
<gene>
    <name evidence="2" type="ORF">E2C01_025390</name>
</gene>
<accession>A0A5B7EFU7</accession>
<sequence length="72" mass="8058">MSDFQACDSVLSRTTFSLPHHHMECTMDATVRRKIVHPVIAQQVSSRVEESSASPPQCTSLTEVSHFSPWKS</sequence>
<evidence type="ECO:0000313" key="3">
    <source>
        <dbReference type="Proteomes" id="UP000324222"/>
    </source>
</evidence>